<dbReference type="Gene3D" id="3.40.630.30">
    <property type="match status" value="1"/>
</dbReference>
<keyword evidence="3" id="KW-1185">Reference proteome</keyword>
<dbReference type="PANTHER" id="PTHR43792:SF1">
    <property type="entry name" value="N-ACETYLTRANSFERASE DOMAIN-CONTAINING PROTEIN"/>
    <property type="match status" value="1"/>
</dbReference>
<name>A0A1X6YDZ9_9RHOB</name>
<dbReference type="PANTHER" id="PTHR43792">
    <property type="entry name" value="GNAT FAMILY, PUTATIVE (AFU_ORTHOLOGUE AFUA_3G00765)-RELATED-RELATED"/>
    <property type="match status" value="1"/>
</dbReference>
<dbReference type="SUPFAM" id="SSF55729">
    <property type="entry name" value="Acyl-CoA N-acyltransferases (Nat)"/>
    <property type="match status" value="1"/>
</dbReference>
<dbReference type="GO" id="GO:0016747">
    <property type="term" value="F:acyltransferase activity, transferring groups other than amino-acyl groups"/>
    <property type="evidence" value="ECO:0007669"/>
    <property type="project" value="InterPro"/>
</dbReference>
<dbReference type="InterPro" id="IPR000182">
    <property type="entry name" value="GNAT_dom"/>
</dbReference>
<dbReference type="AlphaFoldDB" id="A0A1X6YDZ9"/>
<keyword evidence="2" id="KW-0808">Transferase</keyword>
<dbReference type="RefSeq" id="WP_085804160.1">
    <property type="nucleotide sequence ID" value="NZ_FWFX01000002.1"/>
</dbReference>
<gene>
    <name evidence="2" type="primary">ydaF_1</name>
    <name evidence="2" type="ORF">ROA7450_00572</name>
</gene>
<evidence type="ECO:0000313" key="3">
    <source>
        <dbReference type="Proteomes" id="UP000193061"/>
    </source>
</evidence>
<keyword evidence="2" id="KW-0012">Acyltransferase</keyword>
<dbReference type="OrthoDB" id="6293260at2"/>
<feature type="domain" description="N-acetyltransferase" evidence="1">
    <location>
        <begin position="22"/>
        <end position="158"/>
    </location>
</feature>
<dbReference type="InterPro" id="IPR051531">
    <property type="entry name" value="N-acetyltransferase"/>
</dbReference>
<dbReference type="InterPro" id="IPR016181">
    <property type="entry name" value="Acyl_CoA_acyltransferase"/>
</dbReference>
<dbReference type="EC" id="2.3.1.-" evidence="2"/>
<proteinExistence type="predicted"/>
<dbReference type="Pfam" id="PF13302">
    <property type="entry name" value="Acetyltransf_3"/>
    <property type="match status" value="1"/>
</dbReference>
<protein>
    <submittedName>
        <fullName evidence="2">Putative ribosomal N-acetyltransferase YdaF</fullName>
        <ecNumber evidence="2">2.3.1.-</ecNumber>
    </submittedName>
</protein>
<reference evidence="2 3" key="1">
    <citation type="submission" date="2017-03" db="EMBL/GenBank/DDBJ databases">
        <authorList>
            <person name="Afonso C.L."/>
            <person name="Miller P.J."/>
            <person name="Scott M.A."/>
            <person name="Spackman E."/>
            <person name="Goraichik I."/>
            <person name="Dimitrov K.M."/>
            <person name="Suarez D.L."/>
            <person name="Swayne D.E."/>
        </authorList>
    </citation>
    <scope>NUCLEOTIDE SEQUENCE [LARGE SCALE GENOMIC DNA]</scope>
    <source>
        <strain evidence="2 3">CECT 7450</strain>
    </source>
</reference>
<sequence length="184" mass="20659">MTTAAPHNRCLTPNAPRLETERLILRGPEPKDAEKVIAFYADKDRSWGFGGPISRADAWRWFALSVGHWSMRGYGFLTMELKETGEACGMTGIWDPDGWPEPEIGWLMFDGFEGKGLAMEGALRARQWAFEDLGFTTLTSNILPGNDRSVALAERMGAWFEKAYDNPHMGHDHMYRHPGPEAAT</sequence>
<accession>A0A1X6YDZ9</accession>
<evidence type="ECO:0000259" key="1">
    <source>
        <dbReference type="Pfam" id="PF13302"/>
    </source>
</evidence>
<organism evidence="2 3">
    <name type="scientific">Roseovarius albus</name>
    <dbReference type="NCBI Taxonomy" id="1247867"/>
    <lineage>
        <taxon>Bacteria</taxon>
        <taxon>Pseudomonadati</taxon>
        <taxon>Pseudomonadota</taxon>
        <taxon>Alphaproteobacteria</taxon>
        <taxon>Rhodobacterales</taxon>
        <taxon>Roseobacteraceae</taxon>
        <taxon>Roseovarius</taxon>
    </lineage>
</organism>
<evidence type="ECO:0000313" key="2">
    <source>
        <dbReference type="EMBL" id="SLN18141.1"/>
    </source>
</evidence>
<dbReference type="Proteomes" id="UP000193061">
    <property type="component" value="Unassembled WGS sequence"/>
</dbReference>
<dbReference type="EMBL" id="FWFX01000002">
    <property type="protein sequence ID" value="SLN18141.1"/>
    <property type="molecule type" value="Genomic_DNA"/>
</dbReference>